<dbReference type="EMBL" id="JAPEVA010000091">
    <property type="protein sequence ID" value="KAJ4400307.1"/>
    <property type="molecule type" value="Genomic_DNA"/>
</dbReference>
<evidence type="ECO:0000313" key="2">
    <source>
        <dbReference type="Proteomes" id="UP001140510"/>
    </source>
</evidence>
<evidence type="ECO:0008006" key="3">
    <source>
        <dbReference type="Google" id="ProtNLM"/>
    </source>
</evidence>
<organism evidence="1 2">
    <name type="scientific">Didymella pomorum</name>
    <dbReference type="NCBI Taxonomy" id="749634"/>
    <lineage>
        <taxon>Eukaryota</taxon>
        <taxon>Fungi</taxon>
        <taxon>Dikarya</taxon>
        <taxon>Ascomycota</taxon>
        <taxon>Pezizomycotina</taxon>
        <taxon>Dothideomycetes</taxon>
        <taxon>Pleosporomycetidae</taxon>
        <taxon>Pleosporales</taxon>
        <taxon>Pleosporineae</taxon>
        <taxon>Didymellaceae</taxon>
        <taxon>Didymella</taxon>
    </lineage>
</organism>
<name>A0A9W9D3N2_9PLEO</name>
<gene>
    <name evidence="1" type="ORF">N0V91_008766</name>
</gene>
<dbReference type="Proteomes" id="UP001140510">
    <property type="component" value="Unassembled WGS sequence"/>
</dbReference>
<dbReference type="InterPro" id="IPR036514">
    <property type="entry name" value="SGNH_hydro_sf"/>
</dbReference>
<dbReference type="OrthoDB" id="505607at2759"/>
<sequence length="212" mass="23777">MLERFKITGSSTRLGLLCREGSGWDAGVGGDKNESVLYRLDQGLRVVLSKYGTDIKLVVLASGTNNLHPKHGFKAKDLESWSALLHECLALASNAEVLVCDVFHRTDILDSVIEAANVQLKAVVNGLDARDRARVVWVEARHLIAKNMLVDHVHLNEEGYVVWDKVLWPFVQGVLEGVRGRRKQTVTVQEREKVVGTTRDRRDETEWPVLES</sequence>
<reference evidence="1" key="1">
    <citation type="submission" date="2022-10" db="EMBL/GenBank/DDBJ databases">
        <title>Tapping the CABI collections for fungal endophytes: first genome assemblies for Collariella, Neodidymelliopsis, Ascochyta clinopodiicola, Didymella pomorum, Didymosphaeria variabile, Neocosmospora piperis and Neocucurbitaria cava.</title>
        <authorList>
            <person name="Hill R."/>
        </authorList>
    </citation>
    <scope>NUCLEOTIDE SEQUENCE</scope>
    <source>
        <strain evidence="1">IMI 355091</strain>
    </source>
</reference>
<dbReference type="Gene3D" id="3.40.50.1110">
    <property type="entry name" value="SGNH hydrolase"/>
    <property type="match status" value="1"/>
</dbReference>
<protein>
    <recommendedName>
        <fullName evidence="3">SGNH hydrolase-type esterase domain-containing protein</fullName>
    </recommendedName>
</protein>
<evidence type="ECO:0000313" key="1">
    <source>
        <dbReference type="EMBL" id="KAJ4400307.1"/>
    </source>
</evidence>
<proteinExistence type="predicted"/>
<accession>A0A9W9D3N2</accession>
<dbReference type="AlphaFoldDB" id="A0A9W9D3N2"/>
<keyword evidence="2" id="KW-1185">Reference proteome</keyword>
<comment type="caution">
    <text evidence="1">The sequence shown here is derived from an EMBL/GenBank/DDBJ whole genome shotgun (WGS) entry which is preliminary data.</text>
</comment>
<dbReference type="SUPFAM" id="SSF52266">
    <property type="entry name" value="SGNH hydrolase"/>
    <property type="match status" value="1"/>
</dbReference>